<evidence type="ECO:0000256" key="3">
    <source>
        <dbReference type="SAM" id="MobiDB-lite"/>
    </source>
</evidence>
<dbReference type="InterPro" id="IPR008278">
    <property type="entry name" value="4-PPantetheinyl_Trfase_dom"/>
</dbReference>
<dbReference type="EMBL" id="MVFC01000013">
    <property type="protein sequence ID" value="OON78028.1"/>
    <property type="molecule type" value="Genomic_DNA"/>
</dbReference>
<dbReference type="OrthoDB" id="190168at2"/>
<sequence length="295" mass="30843">MSAAGGPLPGRVRNGQTEGASHGGPAPPGPARGPALGARHRPETEAAGPSAVENSVMTAVPAPPSSVLVLLLDLEGVEEALLDTSVLEAEERERAAAFIRAEDRVRYTAAHIALRRALARRLDTDTFLLGRAPCPGCGKAHGRPVVVSPDPSVHFSLSHAGRLVLIAIADAPVGVDAEAAPAARTVKELTPSLHPLERSDIEGAPEQERPMEFARVWTRKEAYLKGIGTGLSRGLDRDYVGAARPREHPAGWSLADTSVPAGYAAAVALLTPEPGGEPLLETGNIPKEMVYVPGR</sequence>
<organism evidence="5 6">
    <name type="scientific">Streptomyces tsukubensis</name>
    <dbReference type="NCBI Taxonomy" id="83656"/>
    <lineage>
        <taxon>Bacteria</taxon>
        <taxon>Bacillati</taxon>
        <taxon>Actinomycetota</taxon>
        <taxon>Actinomycetes</taxon>
        <taxon>Kitasatosporales</taxon>
        <taxon>Streptomycetaceae</taxon>
        <taxon>Streptomyces</taxon>
    </lineage>
</organism>
<dbReference type="PANTHER" id="PTHR12215:SF10">
    <property type="entry name" value="L-AMINOADIPATE-SEMIALDEHYDE DEHYDROGENASE-PHOSPHOPANTETHEINYL TRANSFERASE"/>
    <property type="match status" value="1"/>
</dbReference>
<dbReference type="Pfam" id="PF01648">
    <property type="entry name" value="ACPS"/>
    <property type="match status" value="1"/>
</dbReference>
<dbReference type="GO" id="GO:0008897">
    <property type="term" value="F:holo-[acyl-carrier-protein] synthase activity"/>
    <property type="evidence" value="ECO:0007669"/>
    <property type="project" value="InterPro"/>
</dbReference>
<name>A0A1V4A6Z5_9ACTN</name>
<keyword evidence="2" id="KW-0808">Transferase</keyword>
<evidence type="ECO:0000256" key="1">
    <source>
        <dbReference type="ARBA" id="ARBA00010990"/>
    </source>
</evidence>
<keyword evidence="6" id="KW-1185">Reference proteome</keyword>
<dbReference type="SUPFAM" id="SSF56214">
    <property type="entry name" value="4'-phosphopantetheinyl transferase"/>
    <property type="match status" value="2"/>
</dbReference>
<evidence type="ECO:0000313" key="6">
    <source>
        <dbReference type="Proteomes" id="UP000190539"/>
    </source>
</evidence>
<dbReference type="AlphaFoldDB" id="A0A1V4A6Z5"/>
<evidence type="ECO:0000259" key="4">
    <source>
        <dbReference type="Pfam" id="PF01648"/>
    </source>
</evidence>
<dbReference type="PANTHER" id="PTHR12215">
    <property type="entry name" value="PHOSPHOPANTETHEINE TRANSFERASE"/>
    <property type="match status" value="1"/>
</dbReference>
<evidence type="ECO:0000256" key="2">
    <source>
        <dbReference type="ARBA" id="ARBA00022679"/>
    </source>
</evidence>
<feature type="domain" description="4'-phosphopantetheinyl transferase" evidence="4">
    <location>
        <begin position="172"/>
        <end position="237"/>
    </location>
</feature>
<dbReference type="Proteomes" id="UP000190539">
    <property type="component" value="Unassembled WGS sequence"/>
</dbReference>
<reference evidence="5 6" key="1">
    <citation type="submission" date="2017-02" db="EMBL/GenBank/DDBJ databases">
        <title>Draft Genome Sequence of Streptomyces tsukubaensis F601, a Producer of the immunosuppressant tacrolimus FK506.</title>
        <authorList>
            <person name="Zong G."/>
            <person name="Zhong C."/>
            <person name="Fu J."/>
            <person name="Qin R."/>
            <person name="Cao G."/>
        </authorList>
    </citation>
    <scope>NUCLEOTIDE SEQUENCE [LARGE SCALE GENOMIC DNA]</scope>
    <source>
        <strain evidence="5 6">F601</strain>
    </source>
</reference>
<gene>
    <name evidence="5" type="ORF">B1H18_17555</name>
</gene>
<comment type="similarity">
    <text evidence="1">Belongs to the P-Pant transferase superfamily. Gsp/Sfp/HetI/AcpT family.</text>
</comment>
<dbReference type="Gene3D" id="3.90.470.20">
    <property type="entry name" value="4'-phosphopantetheinyl transferase domain"/>
    <property type="match status" value="2"/>
</dbReference>
<feature type="region of interest" description="Disordered" evidence="3">
    <location>
        <begin position="1"/>
        <end position="51"/>
    </location>
</feature>
<dbReference type="GO" id="GO:0019878">
    <property type="term" value="P:lysine biosynthetic process via aminoadipic acid"/>
    <property type="evidence" value="ECO:0007669"/>
    <property type="project" value="TreeGrafter"/>
</dbReference>
<accession>A0A1V4A6Z5</accession>
<dbReference type="GO" id="GO:0005829">
    <property type="term" value="C:cytosol"/>
    <property type="evidence" value="ECO:0007669"/>
    <property type="project" value="TreeGrafter"/>
</dbReference>
<dbReference type="InterPro" id="IPR050559">
    <property type="entry name" value="P-Pant_transferase_sf"/>
</dbReference>
<protein>
    <recommendedName>
        <fullName evidence="4">4'-phosphopantetheinyl transferase domain-containing protein</fullName>
    </recommendedName>
</protein>
<proteinExistence type="inferred from homology"/>
<dbReference type="InterPro" id="IPR037143">
    <property type="entry name" value="4-PPantetheinyl_Trfase_dom_sf"/>
</dbReference>
<dbReference type="GO" id="GO:0000287">
    <property type="term" value="F:magnesium ion binding"/>
    <property type="evidence" value="ECO:0007669"/>
    <property type="project" value="InterPro"/>
</dbReference>
<comment type="caution">
    <text evidence="5">The sequence shown here is derived from an EMBL/GenBank/DDBJ whole genome shotgun (WGS) entry which is preliminary data.</text>
</comment>
<evidence type="ECO:0000313" key="5">
    <source>
        <dbReference type="EMBL" id="OON78028.1"/>
    </source>
</evidence>
<dbReference type="STRING" id="83656.B1H18_17555"/>